<feature type="transmembrane region" description="Helical" evidence="2">
    <location>
        <begin position="60"/>
        <end position="79"/>
    </location>
</feature>
<dbReference type="PANTHER" id="PTHR43318:SF1">
    <property type="entry name" value="POLYSACCHARIDE BIOSYNTHESIS PROTEIN EPSC-RELATED"/>
    <property type="match status" value="1"/>
</dbReference>
<dbReference type="Gene3D" id="3.40.50.720">
    <property type="entry name" value="NAD(P)-binding Rossmann-like Domain"/>
    <property type="match status" value="2"/>
</dbReference>
<keyword evidence="2" id="KW-0472">Membrane</keyword>
<dbReference type="InterPro" id="IPR036291">
    <property type="entry name" value="NAD(P)-bd_dom_sf"/>
</dbReference>
<dbReference type="SUPFAM" id="SSF51735">
    <property type="entry name" value="NAD(P)-binding Rossmann-fold domains"/>
    <property type="match status" value="1"/>
</dbReference>
<proteinExistence type="inferred from homology"/>
<keyword evidence="2" id="KW-0812">Transmembrane</keyword>
<dbReference type="Pfam" id="PF13727">
    <property type="entry name" value="CoA_binding_3"/>
    <property type="match status" value="1"/>
</dbReference>
<gene>
    <name evidence="4" type="ORF">SAMN05444390_102472</name>
</gene>
<evidence type="ECO:0000256" key="1">
    <source>
        <dbReference type="ARBA" id="ARBA00007430"/>
    </source>
</evidence>
<evidence type="ECO:0000256" key="2">
    <source>
        <dbReference type="SAM" id="Phobius"/>
    </source>
</evidence>
<evidence type="ECO:0000313" key="5">
    <source>
        <dbReference type="Proteomes" id="UP000236745"/>
    </source>
</evidence>
<organism evidence="4 5">
    <name type="scientific">Marinobacterium lutimaris</name>
    <dbReference type="NCBI Taxonomy" id="568106"/>
    <lineage>
        <taxon>Bacteria</taxon>
        <taxon>Pseudomonadati</taxon>
        <taxon>Pseudomonadota</taxon>
        <taxon>Gammaproteobacteria</taxon>
        <taxon>Oceanospirillales</taxon>
        <taxon>Oceanospirillaceae</taxon>
        <taxon>Marinobacterium</taxon>
    </lineage>
</organism>
<dbReference type="RefSeq" id="WP_235009141.1">
    <property type="nucleotide sequence ID" value="NZ_FNVQ01000002.1"/>
</dbReference>
<dbReference type="AlphaFoldDB" id="A0A1H6B8E9"/>
<dbReference type="PANTHER" id="PTHR43318">
    <property type="entry name" value="UDP-N-ACETYLGLUCOSAMINE 4,6-DEHYDRATASE"/>
    <property type="match status" value="1"/>
</dbReference>
<accession>A0A1H6B8E9</accession>
<comment type="similarity">
    <text evidence="1">Belongs to the polysaccharide synthase family.</text>
</comment>
<dbReference type="InterPro" id="IPR051203">
    <property type="entry name" value="Polysaccharide_Synthase-Rel"/>
</dbReference>
<dbReference type="EMBL" id="FNVQ01000002">
    <property type="protein sequence ID" value="SEG57078.1"/>
    <property type="molecule type" value="Genomic_DNA"/>
</dbReference>
<name>A0A1H6B8E9_9GAMM</name>
<dbReference type="InterPro" id="IPR029063">
    <property type="entry name" value="SAM-dependent_MTases_sf"/>
</dbReference>
<protein>
    <submittedName>
        <fullName evidence="4">NDP-sugar epimerase, includes UDP-GlcNAc-inverting 4,6-dehydratase FlaA1 and capsular polysaccharide biosynthesis protein EpsC</fullName>
    </submittedName>
</protein>
<feature type="transmembrane region" description="Helical" evidence="2">
    <location>
        <begin position="122"/>
        <end position="141"/>
    </location>
</feature>
<evidence type="ECO:0000313" key="4">
    <source>
        <dbReference type="EMBL" id="SEG57078.1"/>
    </source>
</evidence>
<sequence length="647" mass="70330">MDQFNLPTRSLHHRVMTLNRGAKKLIMLLADLVALPLALWSAYALRLADWWPVEFLAPGWWLFLFTPVLGVIIFIRLGLYRAVVHFMGAQAISAVAKGVVLLAVGMWAAAYLSHIAQFPRSVPVIFALVALVYVGGSRLLVRNYYHALRSRYVNKSPVLIYGAGHSGVQLAGSLSSGAEFEAVGFLDDDKSLSKGNVAGMPVYSPAVLGKLIEELKVSHVLLALPSVSIKQRRRILEKLAEYPIRVKTVPSMMEIIAGTSMDALRDVDPEDLLGRDAVPPMPGLIAGSIRGKSVLVSGAGGSIGSEICRQVLANQPKALVLYEVSEYALYTIEQELSSFLTDQGLKIPLYPVLGSVVDGARVANTLSHFGVNTIYHAAAYKHVPLVEHNVLEGLRNNVLGTRVLAQKALGAGVERFVLVSTDKAVRPTNVMGATKRMAELVLQDMAASNPKTTFSMVRFGNVLGSSGSVVPLFRRQIETGGPVTVTHPEITRFFMTIPEAASLVIQAGTLAQGGEIFVLDMGKSVRIVDLARRMIKLMGHEIRNADTPGGDIEIVFSGLRPGEKLYEELLIGEDVVGTEHPKIMRAQEERLTSDKLADLVQSMEQALAEGSSEDARALLQQGVSGFKPSSPMVDWLYTERSVSELRH</sequence>
<reference evidence="4 5" key="1">
    <citation type="submission" date="2016-10" db="EMBL/GenBank/DDBJ databases">
        <authorList>
            <person name="de Groot N.N."/>
        </authorList>
    </citation>
    <scope>NUCLEOTIDE SEQUENCE [LARGE SCALE GENOMIC DNA]</scope>
    <source>
        <strain evidence="4 5">DSM 22012</strain>
    </source>
</reference>
<dbReference type="Pfam" id="PF02719">
    <property type="entry name" value="Polysacc_synt_2"/>
    <property type="match status" value="1"/>
</dbReference>
<dbReference type="InterPro" id="IPR003869">
    <property type="entry name" value="Polysac_CapD-like"/>
</dbReference>
<dbReference type="CDD" id="cd05237">
    <property type="entry name" value="UDP_invert_4-6DH_SDR_e"/>
    <property type="match status" value="1"/>
</dbReference>
<feature type="domain" description="Polysaccharide biosynthesis protein CapD-like" evidence="3">
    <location>
        <begin position="294"/>
        <end position="587"/>
    </location>
</feature>
<evidence type="ECO:0000259" key="3">
    <source>
        <dbReference type="Pfam" id="PF02719"/>
    </source>
</evidence>
<dbReference type="Proteomes" id="UP000236745">
    <property type="component" value="Unassembled WGS sequence"/>
</dbReference>
<feature type="transmembrane region" description="Helical" evidence="2">
    <location>
        <begin position="91"/>
        <end position="110"/>
    </location>
</feature>
<dbReference type="SUPFAM" id="SSF53335">
    <property type="entry name" value="S-adenosyl-L-methionine-dependent methyltransferases"/>
    <property type="match status" value="1"/>
</dbReference>
<keyword evidence="2" id="KW-1133">Transmembrane helix</keyword>
<keyword evidence="5" id="KW-1185">Reference proteome</keyword>